<evidence type="ECO:0000256" key="4">
    <source>
        <dbReference type="ARBA" id="ARBA00012384"/>
    </source>
</evidence>
<keyword evidence="8 14" id="KW-0479">Metal-binding</keyword>
<evidence type="ECO:0000256" key="3">
    <source>
        <dbReference type="ARBA" id="ARBA00010951"/>
    </source>
</evidence>
<dbReference type="EC" id="2.7.7.12" evidence="4 16"/>
<evidence type="ECO:0000256" key="7">
    <source>
        <dbReference type="ARBA" id="ARBA00022695"/>
    </source>
</evidence>
<evidence type="ECO:0000256" key="1">
    <source>
        <dbReference type="ARBA" id="ARBA00001107"/>
    </source>
</evidence>
<feature type="binding site" description="in other chain" evidence="13">
    <location>
        <begin position="156"/>
        <end position="158"/>
    </location>
    <ligand>
        <name>UDP-alpha-D-glucose</name>
        <dbReference type="ChEBI" id="CHEBI:58885"/>
        <note>ligand shared between dimeric partners</note>
    </ligand>
</feature>
<protein>
    <recommendedName>
        <fullName evidence="5 16">Galactose-1-phosphate uridylyltransferase</fullName>
        <ecNumber evidence="4 16">2.7.7.12</ecNumber>
    </recommendedName>
</protein>
<dbReference type="InterPro" id="IPR001937">
    <property type="entry name" value="GalP_UDPtransf1"/>
</dbReference>
<feature type="binding site" evidence="15">
    <location>
        <position position="355"/>
    </location>
    <ligand>
        <name>Fe cation</name>
        <dbReference type="ChEBI" id="CHEBI:24875"/>
    </ligand>
</feature>
<proteinExistence type="inferred from homology"/>
<feature type="active site" description="Tele-UMP-histidine intermediate" evidence="12">
    <location>
        <position position="163"/>
    </location>
</feature>
<comment type="catalytic activity">
    <reaction evidence="1 16">
        <text>alpha-D-galactose 1-phosphate + UDP-alpha-D-glucose = alpha-D-glucose 1-phosphate + UDP-alpha-D-galactose</text>
        <dbReference type="Rhea" id="RHEA:13989"/>
        <dbReference type="ChEBI" id="CHEBI:58336"/>
        <dbReference type="ChEBI" id="CHEBI:58601"/>
        <dbReference type="ChEBI" id="CHEBI:58885"/>
        <dbReference type="ChEBI" id="CHEBI:66914"/>
        <dbReference type="EC" id="2.7.7.12"/>
    </reaction>
</comment>
<feature type="binding site" evidence="13">
    <location>
        <begin position="370"/>
        <end position="371"/>
    </location>
    <ligand>
        <name>UDP-alpha-D-glucose</name>
        <dbReference type="ChEBI" id="CHEBI:58885"/>
        <note>ligand shared between dimeric partners</note>
    </ligand>
</feature>
<dbReference type="GO" id="GO:0008270">
    <property type="term" value="F:zinc ion binding"/>
    <property type="evidence" value="ECO:0007669"/>
    <property type="project" value="InterPro"/>
</dbReference>
<feature type="binding site" evidence="13">
    <location>
        <begin position="31"/>
        <end position="34"/>
    </location>
    <ligand>
        <name>UDP-alpha-D-glucose</name>
        <dbReference type="ChEBI" id="CHEBI:58885"/>
        <note>ligand shared between dimeric partners</note>
    </ligand>
</feature>
<keyword evidence="11 16" id="KW-0119">Carbohydrate metabolism</keyword>
<keyword evidence="10 16" id="KW-0299">Galactose metabolism</keyword>
<evidence type="ECO:0000256" key="6">
    <source>
        <dbReference type="ARBA" id="ARBA00022679"/>
    </source>
</evidence>
<comment type="similarity">
    <text evidence="3 16">Belongs to the galactose-1-phosphate uridylyltransferase type 1 family.</text>
</comment>
<dbReference type="Pfam" id="PF01087">
    <property type="entry name" value="GalP_UDP_transf"/>
    <property type="match status" value="1"/>
</dbReference>
<feature type="binding site" description="in other chain" evidence="13">
    <location>
        <position position="165"/>
    </location>
    <ligand>
        <name>UDP-alpha-D-glucose</name>
        <dbReference type="ChEBI" id="CHEBI:58885"/>
        <note>ligand shared between dimeric partners</note>
    </ligand>
</feature>
<dbReference type="Pfam" id="PF02744">
    <property type="entry name" value="GalP_UDP_tr_C"/>
    <property type="match status" value="1"/>
</dbReference>
<dbReference type="PANTHER" id="PTHR11943:SF1">
    <property type="entry name" value="GALACTOSE-1-PHOSPHATE URIDYLYLTRANSFERASE"/>
    <property type="match status" value="1"/>
</dbReference>
<evidence type="ECO:0000313" key="20">
    <source>
        <dbReference type="EMBL" id="KIY50199.1"/>
    </source>
</evidence>
<feature type="domain" description="Galactose-1-phosphate uridyl transferase C-terminal" evidence="19">
    <location>
        <begin position="246"/>
        <end position="404"/>
    </location>
</feature>
<organism evidence="20 21">
    <name type="scientific">Fistulina hepatica ATCC 64428</name>
    <dbReference type="NCBI Taxonomy" id="1128425"/>
    <lineage>
        <taxon>Eukaryota</taxon>
        <taxon>Fungi</taxon>
        <taxon>Dikarya</taxon>
        <taxon>Basidiomycota</taxon>
        <taxon>Agaricomycotina</taxon>
        <taxon>Agaricomycetes</taxon>
        <taxon>Agaricomycetidae</taxon>
        <taxon>Agaricales</taxon>
        <taxon>Fistulinaceae</taxon>
        <taxon>Fistulina</taxon>
    </lineage>
</organism>
<feature type="binding site" evidence="15">
    <location>
        <position position="179"/>
    </location>
    <ligand>
        <name>Fe cation</name>
        <dbReference type="ChEBI" id="CHEBI:24875"/>
    </ligand>
</feature>
<feature type="binding site" description="in other chain" evidence="13">
    <location>
        <begin position="80"/>
        <end position="81"/>
    </location>
    <ligand>
        <name>UDP-alpha-D-glucose</name>
        <dbReference type="ChEBI" id="CHEBI:58885"/>
        <note>ligand shared between dimeric partners</note>
    </ligand>
</feature>
<evidence type="ECO:0000259" key="18">
    <source>
        <dbReference type="Pfam" id="PF01087"/>
    </source>
</evidence>
<evidence type="ECO:0000256" key="17">
    <source>
        <dbReference type="SAM" id="MobiDB-lite"/>
    </source>
</evidence>
<feature type="binding site" evidence="15">
    <location>
        <position position="321"/>
    </location>
    <ligand>
        <name>Fe cation</name>
        <dbReference type="ChEBI" id="CHEBI:24875"/>
    </ligand>
</feature>
<evidence type="ECO:0000256" key="16">
    <source>
        <dbReference type="RuleBase" id="RU000506"/>
    </source>
</evidence>
<feature type="binding site" evidence="15">
    <location>
        <position position="357"/>
    </location>
    <ligand>
        <name>Fe cation</name>
        <dbReference type="ChEBI" id="CHEBI:24875"/>
    </ligand>
</feature>
<evidence type="ECO:0000256" key="12">
    <source>
        <dbReference type="PIRSR" id="PIRSR000808-1"/>
    </source>
</evidence>
<feature type="binding site" evidence="14">
    <location>
        <position position="161"/>
    </location>
    <ligand>
        <name>Zn(2+)</name>
        <dbReference type="ChEBI" id="CHEBI:29105"/>
    </ligand>
</feature>
<comment type="pathway">
    <text evidence="2 16">Carbohydrate metabolism; galactose metabolism.</text>
</comment>
<evidence type="ECO:0000259" key="19">
    <source>
        <dbReference type="Pfam" id="PF02744"/>
    </source>
</evidence>
<keyword evidence="9 14" id="KW-0862">Zinc</keyword>
<evidence type="ECO:0000256" key="11">
    <source>
        <dbReference type="ARBA" id="ARBA00023277"/>
    </source>
</evidence>
<evidence type="ECO:0000256" key="13">
    <source>
        <dbReference type="PIRSR" id="PIRSR000808-2"/>
    </source>
</evidence>
<name>A0A0D7AGB5_9AGAR</name>
<feature type="binding site" evidence="14">
    <location>
        <position position="110"/>
    </location>
    <ligand>
        <name>Zn(2+)</name>
        <dbReference type="ChEBI" id="CHEBI:29105"/>
    </ligand>
</feature>
<feature type="binding site" description="in other chain" evidence="13">
    <location>
        <position position="382"/>
    </location>
    <ligand>
        <name>UDP-alpha-D-glucose</name>
        <dbReference type="ChEBI" id="CHEBI:58885"/>
        <note>ligand shared between dimeric partners</note>
    </ligand>
</feature>
<evidence type="ECO:0000256" key="5">
    <source>
        <dbReference type="ARBA" id="ARBA00016340"/>
    </source>
</evidence>
<dbReference type="InterPro" id="IPR005849">
    <property type="entry name" value="GalP_Utransf_N"/>
</dbReference>
<dbReference type="PANTHER" id="PTHR11943">
    <property type="entry name" value="GALACTOSE-1-PHOSPHATE URIDYLYLTRANSFERASE"/>
    <property type="match status" value="1"/>
</dbReference>
<evidence type="ECO:0000313" key="21">
    <source>
        <dbReference type="Proteomes" id="UP000054144"/>
    </source>
</evidence>
<evidence type="ECO:0000256" key="9">
    <source>
        <dbReference type="ARBA" id="ARBA00022833"/>
    </source>
</evidence>
<feature type="binding site" description="in other chain" evidence="13">
    <location>
        <position position="150"/>
    </location>
    <ligand>
        <name>UDP-alpha-D-glucose</name>
        <dbReference type="ChEBI" id="CHEBI:58885"/>
        <note>ligand shared between dimeric partners</note>
    </ligand>
</feature>
<evidence type="ECO:0000256" key="2">
    <source>
        <dbReference type="ARBA" id="ARBA00004947"/>
    </source>
</evidence>
<feature type="region of interest" description="Disordered" evidence="17">
    <location>
        <begin position="226"/>
        <end position="247"/>
    </location>
</feature>
<keyword evidence="7 16" id="KW-0548">Nucleotidyltransferase</keyword>
<feature type="compositionally biased region" description="Low complexity" evidence="17">
    <location>
        <begin position="231"/>
        <end position="247"/>
    </location>
</feature>
<dbReference type="Proteomes" id="UP000054144">
    <property type="component" value="Unassembled WGS sequence"/>
</dbReference>
<dbReference type="AlphaFoldDB" id="A0A0D7AGB5"/>
<feature type="binding site" evidence="14">
    <location>
        <position position="58"/>
    </location>
    <ligand>
        <name>Zn(2+)</name>
        <dbReference type="ChEBI" id="CHEBI:29105"/>
    </ligand>
</feature>
<dbReference type="CDD" id="cd00608">
    <property type="entry name" value="GalT"/>
    <property type="match status" value="1"/>
</dbReference>
<dbReference type="GO" id="GO:0033499">
    <property type="term" value="P:galactose catabolic process via UDP-galactose, Leloir pathway"/>
    <property type="evidence" value="ECO:0007669"/>
    <property type="project" value="TreeGrafter"/>
</dbReference>
<dbReference type="SUPFAM" id="SSF54197">
    <property type="entry name" value="HIT-like"/>
    <property type="match status" value="2"/>
</dbReference>
<evidence type="ECO:0000256" key="15">
    <source>
        <dbReference type="PIRSR" id="PIRSR000808-4"/>
    </source>
</evidence>
<reference evidence="20 21" key="1">
    <citation type="journal article" date="2015" name="Fungal Genet. Biol.">
        <title>Evolution of novel wood decay mechanisms in Agaricales revealed by the genome sequences of Fistulina hepatica and Cylindrobasidium torrendii.</title>
        <authorList>
            <person name="Floudas D."/>
            <person name="Held B.W."/>
            <person name="Riley R."/>
            <person name="Nagy L.G."/>
            <person name="Koehler G."/>
            <person name="Ransdell A.S."/>
            <person name="Younus H."/>
            <person name="Chow J."/>
            <person name="Chiniquy J."/>
            <person name="Lipzen A."/>
            <person name="Tritt A."/>
            <person name="Sun H."/>
            <person name="Haridas S."/>
            <person name="LaButti K."/>
            <person name="Ohm R.A."/>
            <person name="Kues U."/>
            <person name="Blanchette R.A."/>
            <person name="Grigoriev I.V."/>
            <person name="Minto R.E."/>
            <person name="Hibbett D.S."/>
        </authorList>
    </citation>
    <scope>NUCLEOTIDE SEQUENCE [LARGE SCALE GENOMIC DNA]</scope>
    <source>
        <strain evidence="20 21">ATCC 64428</strain>
    </source>
</reference>
<feature type="binding site" evidence="13">
    <location>
        <begin position="375"/>
        <end position="376"/>
    </location>
    <ligand>
        <name>UDP-alpha-D-glucose</name>
        <dbReference type="ChEBI" id="CHEBI:58885"/>
        <note>ligand shared between dimeric partners</note>
    </ligand>
</feature>
<evidence type="ECO:0000256" key="10">
    <source>
        <dbReference type="ARBA" id="ARBA00023144"/>
    </source>
</evidence>
<keyword evidence="6 16" id="KW-0808">Transferase</keyword>
<keyword evidence="15" id="KW-0408">Iron</keyword>
<keyword evidence="21" id="KW-1185">Reference proteome</keyword>
<dbReference type="NCBIfam" id="TIGR00209">
    <property type="entry name" value="galT_1"/>
    <property type="match status" value="2"/>
</dbReference>
<comment type="cofactor">
    <cofactor evidence="14">
        <name>Zn(2+)</name>
        <dbReference type="ChEBI" id="CHEBI:29105"/>
    </cofactor>
    <text evidence="14">Binds 1 zinc ion per subunit.</text>
</comment>
<dbReference type="PIRSF" id="PIRSF000808">
    <property type="entry name" value="GalT"/>
    <property type="match status" value="1"/>
</dbReference>
<dbReference type="GO" id="GO:0005737">
    <property type="term" value="C:cytoplasm"/>
    <property type="evidence" value="ECO:0007669"/>
    <property type="project" value="TreeGrafter"/>
</dbReference>
<evidence type="ECO:0000256" key="8">
    <source>
        <dbReference type="ARBA" id="ARBA00022723"/>
    </source>
</evidence>
<dbReference type="GO" id="GO:0008108">
    <property type="term" value="F:UDP-glucose:hexose-1-phosphate uridylyltransferase activity"/>
    <property type="evidence" value="ECO:0007669"/>
    <property type="project" value="UniProtKB-EC"/>
</dbReference>
<dbReference type="EMBL" id="KN881676">
    <property type="protein sequence ID" value="KIY50199.1"/>
    <property type="molecule type" value="Genomic_DNA"/>
</dbReference>
<evidence type="ECO:0000256" key="14">
    <source>
        <dbReference type="PIRSR" id="PIRSR000808-3"/>
    </source>
</evidence>
<sequence length="407" mass="45088">MSTSTRFDPTAHPHKRYNPLTREYVLVSPHRMRRPWLGQVEAAARETRPEHDPSCYLCPGNKRAAGATNPVYTSTTVFENDYAAVLPDPALLKAEPVRGACDVIVFHPRHDLTLARMSTHDIRIVVDEWARVYHKRGTMSGVRYVQIFENKGEMMGCSNPHPHGQAWSLSALPNLPAAELASMKAYAAEHAGEPSCASSEIQLGSPSGPCLLCDYAHSEVLIDEEEKGERGSASATATPSTGTPQTTNSRVVIRNADWVAVVPWWAIWPFEILLLPYKRHIPSLLHLTPSERDSLADAIGQVTRRYDNLFFCSFAYSMGIHQRPIPATSANEAAPINDQSEDLLGSDDDDVAHLHLHFAPPLLRSATVRKFLVGYELMAEPQRDLTPEQAAARLSGLSDIHYLDTDL</sequence>
<feature type="domain" description="Galactose-1-phosphate uridyl transferase N-terminal" evidence="18">
    <location>
        <begin position="7"/>
        <end position="173"/>
    </location>
</feature>
<dbReference type="UniPathway" id="UPA00214"/>
<dbReference type="PROSITE" id="PS00117">
    <property type="entry name" value="GAL_P_UDP_TRANSF_I"/>
    <property type="match status" value="1"/>
</dbReference>
<dbReference type="InterPro" id="IPR005850">
    <property type="entry name" value="GalP_Utransf_C"/>
</dbReference>
<dbReference type="InterPro" id="IPR019779">
    <property type="entry name" value="GalP_UDPtransf1_His-AS"/>
</dbReference>
<accession>A0A0D7AGB5</accession>
<feature type="binding site" evidence="14">
    <location>
        <position position="55"/>
    </location>
    <ligand>
        <name>Zn(2+)</name>
        <dbReference type="ChEBI" id="CHEBI:29105"/>
    </ligand>
</feature>
<dbReference type="InterPro" id="IPR036265">
    <property type="entry name" value="HIT-like_sf"/>
</dbReference>
<comment type="cofactor">
    <cofactor evidence="15">
        <name>Fe cation</name>
        <dbReference type="ChEBI" id="CHEBI:24875"/>
    </cofactor>
    <text evidence="15">Binds 1 Fe cation per subunit.</text>
</comment>
<feature type="binding site" description="in other chain" evidence="13">
    <location>
        <position position="64"/>
    </location>
    <ligand>
        <name>UDP-alpha-D-glucose</name>
        <dbReference type="ChEBI" id="CHEBI:58885"/>
        <note>ligand shared between dimeric partners</note>
    </ligand>
</feature>
<gene>
    <name evidence="20" type="ORF">FISHEDRAFT_64868</name>
</gene>
<dbReference type="Gene3D" id="3.30.428.10">
    <property type="entry name" value="HIT-like"/>
    <property type="match status" value="2"/>
</dbReference>
<dbReference type="OrthoDB" id="418412at2759"/>